<comment type="similarity">
    <text evidence="2">Belongs to the TrbL/VirB6 family.</text>
</comment>
<keyword evidence="3 7" id="KW-0812">Transmembrane</keyword>
<feature type="transmembrane region" description="Helical" evidence="7">
    <location>
        <begin position="195"/>
        <end position="225"/>
    </location>
</feature>
<dbReference type="RefSeq" id="WP_106516079.1">
    <property type="nucleotide sequence ID" value="NZ_PXYI01000014.1"/>
</dbReference>
<feature type="transmembrane region" description="Helical" evidence="7">
    <location>
        <begin position="286"/>
        <end position="308"/>
    </location>
</feature>
<dbReference type="EMBL" id="PXYI01000014">
    <property type="protein sequence ID" value="PSJ36404.1"/>
    <property type="molecule type" value="Genomic_DNA"/>
</dbReference>
<protein>
    <recommendedName>
        <fullName evidence="10">Type IV secretion system protein</fullName>
    </recommendedName>
</protein>
<feature type="transmembrane region" description="Helical" evidence="7">
    <location>
        <begin position="237"/>
        <end position="257"/>
    </location>
</feature>
<evidence type="ECO:0000256" key="2">
    <source>
        <dbReference type="ARBA" id="ARBA00007802"/>
    </source>
</evidence>
<evidence type="ECO:0000313" key="8">
    <source>
        <dbReference type="EMBL" id="PSJ36404.1"/>
    </source>
</evidence>
<feature type="region of interest" description="Disordered" evidence="6">
    <location>
        <begin position="384"/>
        <end position="424"/>
    </location>
</feature>
<evidence type="ECO:0000256" key="4">
    <source>
        <dbReference type="ARBA" id="ARBA00022989"/>
    </source>
</evidence>
<dbReference type="Proteomes" id="UP000241167">
    <property type="component" value="Unassembled WGS sequence"/>
</dbReference>
<reference evidence="8 9" key="1">
    <citation type="submission" date="2018-03" db="EMBL/GenBank/DDBJ databases">
        <title>The draft genome of Sphingosinicella sp. GL-C-18.</title>
        <authorList>
            <person name="Liu L."/>
            <person name="Li L."/>
            <person name="Liang L."/>
            <person name="Zhang X."/>
            <person name="Wang T."/>
        </authorList>
    </citation>
    <scope>NUCLEOTIDE SEQUENCE [LARGE SCALE GENOMIC DNA]</scope>
    <source>
        <strain evidence="8 9">GL-C-18</strain>
    </source>
</reference>
<dbReference type="Pfam" id="PF04610">
    <property type="entry name" value="TrbL"/>
    <property type="match status" value="2"/>
</dbReference>
<evidence type="ECO:0000256" key="3">
    <source>
        <dbReference type="ARBA" id="ARBA00022692"/>
    </source>
</evidence>
<keyword evidence="4 7" id="KW-1133">Transmembrane helix</keyword>
<evidence type="ECO:0000256" key="7">
    <source>
        <dbReference type="SAM" id="Phobius"/>
    </source>
</evidence>
<keyword evidence="5 7" id="KW-0472">Membrane</keyword>
<accession>A0A2P7QEN5</accession>
<evidence type="ECO:0008006" key="10">
    <source>
        <dbReference type="Google" id="ProtNLM"/>
    </source>
</evidence>
<gene>
    <name evidence="8" type="ORF">C7I55_26565</name>
</gene>
<evidence type="ECO:0000256" key="5">
    <source>
        <dbReference type="ARBA" id="ARBA00023136"/>
    </source>
</evidence>
<evidence type="ECO:0000256" key="1">
    <source>
        <dbReference type="ARBA" id="ARBA00004141"/>
    </source>
</evidence>
<proteinExistence type="inferred from homology"/>
<dbReference type="GO" id="GO:0016020">
    <property type="term" value="C:membrane"/>
    <property type="evidence" value="ECO:0007669"/>
    <property type="project" value="UniProtKB-SubCell"/>
</dbReference>
<dbReference type="AlphaFoldDB" id="A0A2P7QEN5"/>
<dbReference type="InterPro" id="IPR007688">
    <property type="entry name" value="Conjugal_tfr_TrbL/VirB6"/>
</dbReference>
<organism evidence="8 9">
    <name type="scientific">Allosphingosinicella deserti</name>
    <dbReference type="NCBI Taxonomy" id="2116704"/>
    <lineage>
        <taxon>Bacteria</taxon>
        <taxon>Pseudomonadati</taxon>
        <taxon>Pseudomonadota</taxon>
        <taxon>Alphaproteobacteria</taxon>
        <taxon>Sphingomonadales</taxon>
        <taxon>Sphingomonadaceae</taxon>
        <taxon>Allosphingosinicella</taxon>
    </lineage>
</organism>
<evidence type="ECO:0000313" key="9">
    <source>
        <dbReference type="Proteomes" id="UP000241167"/>
    </source>
</evidence>
<feature type="transmembrane region" description="Helical" evidence="7">
    <location>
        <begin position="73"/>
        <end position="92"/>
    </location>
</feature>
<name>A0A2P7QEN5_9SPHN</name>
<evidence type="ECO:0000256" key="6">
    <source>
        <dbReference type="SAM" id="MobiDB-lite"/>
    </source>
</evidence>
<keyword evidence="9" id="KW-1185">Reference proteome</keyword>
<dbReference type="GO" id="GO:0030255">
    <property type="term" value="P:protein secretion by the type IV secretion system"/>
    <property type="evidence" value="ECO:0007669"/>
    <property type="project" value="InterPro"/>
</dbReference>
<feature type="region of interest" description="Disordered" evidence="6">
    <location>
        <begin position="324"/>
        <end position="347"/>
    </location>
</feature>
<dbReference type="OrthoDB" id="7400974at2"/>
<feature type="transmembrane region" description="Helical" evidence="7">
    <location>
        <begin position="41"/>
        <end position="61"/>
    </location>
</feature>
<comment type="subcellular location">
    <subcellularLocation>
        <location evidence="1">Membrane</location>
        <topology evidence="1">Multi-pass membrane protein</topology>
    </subcellularLocation>
</comment>
<feature type="compositionally biased region" description="Low complexity" evidence="6">
    <location>
        <begin position="332"/>
        <end position="346"/>
    </location>
</feature>
<comment type="caution">
    <text evidence="8">The sequence shown here is derived from an EMBL/GenBank/DDBJ whole genome shotgun (WGS) entry which is preliminary data.</text>
</comment>
<sequence length="424" mass="44969">MTCPAFLPGEAFLTRALWTVDCYAQSLGENGYRTLAAPGSATSLVLTSVLTIFVALFGYRLLFGDPPDVREGVVAAAKIGVALALATSWPAFRTLAYDVTLRAPAQLASTVGRPSGIPGTEGALIARLQGVDTLLAELMIIGTGRPPWAEANVAPTGVLTPAQQQQELARLQRLQDRPPWIPARDARLVGQARTLFLVSAIGGFAAVRLLAGLLLALGPLFALFLLFERTRGLFEGWIRGLAGAALSMFAVGILLGIELAMLEPWLAALVTRRRAGLAAPEAPLELLVATASFSIALLASLAGVAKVASGLRFPFSRRVHRHAGRRSDRFADAPTATPPQRQAAEALDMRSRAVSVADAMMAAQRRDSAAVPPQAMQLGTRLVETQGARSARATAAAIPPLTPDGRRRTRGRVSGAADQRDRRR</sequence>
<feature type="compositionally biased region" description="Low complexity" evidence="6">
    <location>
        <begin position="388"/>
        <end position="397"/>
    </location>
</feature>